<dbReference type="AlphaFoldDB" id="A0AAV8WRF3"/>
<evidence type="ECO:0000313" key="3">
    <source>
        <dbReference type="Proteomes" id="UP001162156"/>
    </source>
</evidence>
<proteinExistence type="predicted"/>
<keyword evidence="3" id="KW-1185">Reference proteome</keyword>
<dbReference type="Proteomes" id="UP001162156">
    <property type="component" value="Unassembled WGS sequence"/>
</dbReference>
<dbReference type="EMBL" id="JANEYF010005268">
    <property type="protein sequence ID" value="KAJ8928746.1"/>
    <property type="molecule type" value="Genomic_DNA"/>
</dbReference>
<feature type="region of interest" description="Disordered" evidence="1">
    <location>
        <begin position="1"/>
        <end position="31"/>
    </location>
</feature>
<gene>
    <name evidence="2" type="ORF">NQ314_018647</name>
</gene>
<evidence type="ECO:0000256" key="1">
    <source>
        <dbReference type="SAM" id="MobiDB-lite"/>
    </source>
</evidence>
<reference evidence="2" key="1">
    <citation type="journal article" date="2023" name="Insect Mol. Biol.">
        <title>Genome sequencing provides insights into the evolution of gene families encoding plant cell wall-degrading enzymes in longhorned beetles.</title>
        <authorList>
            <person name="Shin N.R."/>
            <person name="Okamura Y."/>
            <person name="Kirsch R."/>
            <person name="Pauchet Y."/>
        </authorList>
    </citation>
    <scope>NUCLEOTIDE SEQUENCE</scope>
    <source>
        <strain evidence="2">RBIC_L_NR</strain>
    </source>
</reference>
<accession>A0AAV8WRF3</accession>
<protein>
    <submittedName>
        <fullName evidence="2">Uncharacterized protein</fullName>
    </submittedName>
</protein>
<comment type="caution">
    <text evidence="2">The sequence shown here is derived from an EMBL/GenBank/DDBJ whole genome shotgun (WGS) entry which is preliminary data.</text>
</comment>
<evidence type="ECO:0000313" key="2">
    <source>
        <dbReference type="EMBL" id="KAJ8928746.1"/>
    </source>
</evidence>
<organism evidence="2 3">
    <name type="scientific">Rhamnusium bicolor</name>
    <dbReference type="NCBI Taxonomy" id="1586634"/>
    <lineage>
        <taxon>Eukaryota</taxon>
        <taxon>Metazoa</taxon>
        <taxon>Ecdysozoa</taxon>
        <taxon>Arthropoda</taxon>
        <taxon>Hexapoda</taxon>
        <taxon>Insecta</taxon>
        <taxon>Pterygota</taxon>
        <taxon>Neoptera</taxon>
        <taxon>Endopterygota</taxon>
        <taxon>Coleoptera</taxon>
        <taxon>Polyphaga</taxon>
        <taxon>Cucujiformia</taxon>
        <taxon>Chrysomeloidea</taxon>
        <taxon>Cerambycidae</taxon>
        <taxon>Lepturinae</taxon>
        <taxon>Rhagiini</taxon>
        <taxon>Rhamnusium</taxon>
    </lineage>
</organism>
<sequence>MDADEYNQDIGNRDQEESEADEVEENIRNTQAQTQAKKLITAITSYLTKNVIGILMGQTIHKRQAHTLWLQGLVCKRQKRLSHKLYGIPRK</sequence>
<name>A0AAV8WRF3_9CUCU</name>